<gene>
    <name evidence="1" type="ORF">ElyMa_001550400</name>
</gene>
<reference evidence="1 2" key="1">
    <citation type="journal article" date="2021" name="Elife">
        <title>Chloroplast acquisition without the gene transfer in kleptoplastic sea slugs, Plakobranchus ocellatus.</title>
        <authorList>
            <person name="Maeda T."/>
            <person name="Takahashi S."/>
            <person name="Yoshida T."/>
            <person name="Shimamura S."/>
            <person name="Takaki Y."/>
            <person name="Nagai Y."/>
            <person name="Toyoda A."/>
            <person name="Suzuki Y."/>
            <person name="Arimoto A."/>
            <person name="Ishii H."/>
            <person name="Satoh N."/>
            <person name="Nishiyama T."/>
            <person name="Hasebe M."/>
            <person name="Maruyama T."/>
            <person name="Minagawa J."/>
            <person name="Obokata J."/>
            <person name="Shigenobu S."/>
        </authorList>
    </citation>
    <scope>NUCLEOTIDE SEQUENCE [LARGE SCALE GENOMIC DNA]</scope>
</reference>
<dbReference type="AlphaFoldDB" id="A0AAV4JD98"/>
<protein>
    <submittedName>
        <fullName evidence="1">Uncharacterized protein</fullName>
    </submittedName>
</protein>
<name>A0AAV4JD98_9GAST</name>
<dbReference type="Proteomes" id="UP000762676">
    <property type="component" value="Unassembled WGS sequence"/>
</dbReference>
<evidence type="ECO:0000313" key="2">
    <source>
        <dbReference type="Proteomes" id="UP000762676"/>
    </source>
</evidence>
<keyword evidence="2" id="KW-1185">Reference proteome</keyword>
<dbReference type="EMBL" id="BMAT01003078">
    <property type="protein sequence ID" value="GFS19658.1"/>
    <property type="molecule type" value="Genomic_DNA"/>
</dbReference>
<evidence type="ECO:0000313" key="1">
    <source>
        <dbReference type="EMBL" id="GFS19658.1"/>
    </source>
</evidence>
<proteinExistence type="predicted"/>
<sequence length="98" mass="11232">MEVSQHFAVTVKSSGRILNRNFISQKDDAEKHKEMIDIILAFQKFIDGRLKAIYFPSLSENFLNLETAKEAELAKRLQISSRFNNTAMEQSSYTTKTA</sequence>
<comment type="caution">
    <text evidence="1">The sequence shown here is derived from an EMBL/GenBank/DDBJ whole genome shotgun (WGS) entry which is preliminary data.</text>
</comment>
<accession>A0AAV4JD98</accession>
<organism evidence="1 2">
    <name type="scientific">Elysia marginata</name>
    <dbReference type="NCBI Taxonomy" id="1093978"/>
    <lineage>
        <taxon>Eukaryota</taxon>
        <taxon>Metazoa</taxon>
        <taxon>Spiralia</taxon>
        <taxon>Lophotrochozoa</taxon>
        <taxon>Mollusca</taxon>
        <taxon>Gastropoda</taxon>
        <taxon>Heterobranchia</taxon>
        <taxon>Euthyneura</taxon>
        <taxon>Panpulmonata</taxon>
        <taxon>Sacoglossa</taxon>
        <taxon>Placobranchoidea</taxon>
        <taxon>Plakobranchidae</taxon>
        <taxon>Elysia</taxon>
    </lineage>
</organism>